<keyword evidence="1" id="KW-1133">Transmembrane helix</keyword>
<comment type="caution">
    <text evidence="2">The sequence shown here is derived from an EMBL/GenBank/DDBJ whole genome shotgun (WGS) entry which is preliminary data.</text>
</comment>
<reference evidence="2 3" key="1">
    <citation type="submission" date="2021-06" db="EMBL/GenBank/DDBJ databases">
        <authorList>
            <person name="Kallberg Y."/>
            <person name="Tangrot J."/>
            <person name="Rosling A."/>
        </authorList>
    </citation>
    <scope>NUCLEOTIDE SEQUENCE [LARGE SCALE GENOMIC DNA]</scope>
    <source>
        <strain evidence="2 3">120-4 pot B 10/14</strain>
    </source>
</reference>
<evidence type="ECO:0000256" key="1">
    <source>
        <dbReference type="SAM" id="Phobius"/>
    </source>
</evidence>
<organism evidence="2 3">
    <name type="scientific">Gigaspora margarita</name>
    <dbReference type="NCBI Taxonomy" id="4874"/>
    <lineage>
        <taxon>Eukaryota</taxon>
        <taxon>Fungi</taxon>
        <taxon>Fungi incertae sedis</taxon>
        <taxon>Mucoromycota</taxon>
        <taxon>Glomeromycotina</taxon>
        <taxon>Glomeromycetes</taxon>
        <taxon>Diversisporales</taxon>
        <taxon>Gigasporaceae</taxon>
        <taxon>Gigaspora</taxon>
    </lineage>
</organism>
<sequence>FTDIASNILIKYREQLPLILAIIAFRSIQASFIILLSRIINNYPFELSQ</sequence>
<proteinExistence type="predicted"/>
<accession>A0ABN7UYX3</accession>
<feature type="transmembrane region" description="Helical" evidence="1">
    <location>
        <begin position="18"/>
        <end position="40"/>
    </location>
</feature>
<evidence type="ECO:0000313" key="2">
    <source>
        <dbReference type="EMBL" id="CAG8700611.1"/>
    </source>
</evidence>
<dbReference type="Proteomes" id="UP000789901">
    <property type="component" value="Unassembled WGS sequence"/>
</dbReference>
<feature type="non-terminal residue" evidence="2">
    <location>
        <position position="1"/>
    </location>
</feature>
<keyword evidence="1" id="KW-0472">Membrane</keyword>
<keyword evidence="1" id="KW-0812">Transmembrane</keyword>
<name>A0ABN7UYX3_GIGMA</name>
<evidence type="ECO:0000313" key="3">
    <source>
        <dbReference type="Proteomes" id="UP000789901"/>
    </source>
</evidence>
<dbReference type="EMBL" id="CAJVQB010007289">
    <property type="protein sequence ID" value="CAG8700611.1"/>
    <property type="molecule type" value="Genomic_DNA"/>
</dbReference>
<keyword evidence="3" id="KW-1185">Reference proteome</keyword>
<gene>
    <name evidence="2" type="ORF">GMARGA_LOCUS12100</name>
</gene>
<protein>
    <submittedName>
        <fullName evidence="2">25544_t:CDS:1</fullName>
    </submittedName>
</protein>